<name>A0A5K1K356_9APHY</name>
<dbReference type="AlphaFoldDB" id="A0A5K1K356"/>
<sequence length="100" mass="11106">MTTTRRHCASMNPTAQGPELVPTVPRAFPELGALPASARHRFSYQESDEKPSFIPHPHAILIIQQPSDISETSLAAPMTDDPRPNERCASSRLRVSVHRH</sequence>
<dbReference type="GO" id="GO:0016740">
    <property type="term" value="F:transferase activity"/>
    <property type="evidence" value="ECO:0007669"/>
    <property type="project" value="UniProtKB-KW"/>
</dbReference>
<organism evidence="2">
    <name type="scientific">Ganoderma boninense</name>
    <dbReference type="NCBI Taxonomy" id="34458"/>
    <lineage>
        <taxon>Eukaryota</taxon>
        <taxon>Fungi</taxon>
        <taxon>Dikarya</taxon>
        <taxon>Basidiomycota</taxon>
        <taxon>Agaricomycotina</taxon>
        <taxon>Agaricomycetes</taxon>
        <taxon>Polyporales</taxon>
        <taxon>Polyporaceae</taxon>
        <taxon>Ganoderma</taxon>
    </lineage>
</organism>
<evidence type="ECO:0000313" key="2">
    <source>
        <dbReference type="EMBL" id="VWO99969.1"/>
    </source>
</evidence>
<proteinExistence type="predicted"/>
<dbReference type="EMBL" id="LR728047">
    <property type="protein sequence ID" value="VWO99969.1"/>
    <property type="molecule type" value="Genomic_DNA"/>
</dbReference>
<keyword evidence="2" id="KW-0808">Transferase</keyword>
<reference evidence="2" key="1">
    <citation type="submission" date="2019-10" db="EMBL/GenBank/DDBJ databases">
        <authorList>
            <person name="Nor Muhammad N."/>
        </authorList>
    </citation>
    <scope>NUCLEOTIDE SEQUENCE</scope>
</reference>
<feature type="region of interest" description="Disordered" evidence="1">
    <location>
        <begin position="66"/>
        <end position="100"/>
    </location>
</feature>
<feature type="region of interest" description="Disordered" evidence="1">
    <location>
        <begin position="1"/>
        <end position="21"/>
    </location>
</feature>
<protein>
    <submittedName>
        <fullName evidence="2">Thiol-transferase Tc52</fullName>
    </submittedName>
</protein>
<accession>A0A5K1K356</accession>
<evidence type="ECO:0000256" key="1">
    <source>
        <dbReference type="SAM" id="MobiDB-lite"/>
    </source>
</evidence>
<gene>
    <name evidence="2" type="primary">D3JLB9</name>
</gene>